<evidence type="ECO:0000256" key="2">
    <source>
        <dbReference type="SAM" id="Phobius"/>
    </source>
</evidence>
<dbReference type="AlphaFoldDB" id="A0A1V6T5Y4"/>
<feature type="transmembrane region" description="Helical" evidence="2">
    <location>
        <begin position="78"/>
        <end position="96"/>
    </location>
</feature>
<reference evidence="4" key="1">
    <citation type="journal article" date="2017" name="Nat. Microbiol.">
        <title>Global analysis of biosynthetic gene clusters reveals vast potential of secondary metabolite production in Penicillium species.</title>
        <authorList>
            <person name="Nielsen J.C."/>
            <person name="Grijseels S."/>
            <person name="Prigent S."/>
            <person name="Ji B."/>
            <person name="Dainat J."/>
            <person name="Nielsen K.F."/>
            <person name="Frisvad J.C."/>
            <person name="Workman M."/>
            <person name="Nielsen J."/>
        </authorList>
    </citation>
    <scope>NUCLEOTIDE SEQUENCE [LARGE SCALE GENOMIC DNA]</scope>
    <source>
        <strain evidence="4">IBT 24891</strain>
    </source>
</reference>
<sequence length="540" mass="60532">MADAERKELGLPKRPAKVVHNRLNSDNTIFELYFSKKPQPKDEKTAALEDDLEAQAPAPKRKAFSHLRYGVLTVYRRLFGFVFFANLAVFLWVMIANRQLLALVDATAVNLVACGLARHPMVVNAIYRIVCSVPRSAPLWLRRRAANAAHYGGVHSGCGTASLVWYIGFVAVVSKTYFTSSPINPASDDKFSAAPVAVSYVILALLLVMVIVAYPKFRIKMHDYFELTHRFASWTILALFVVLVMIFVHEVSRAELDSFGHFLVTLPAFWLLIAAIIAVAHPWVLLRKVKVQTEPLSTHATRVHFDHTPIAFAKGIQVTKHPLRDWHSFAGFPDPSTQNVNEIVNEKPAEPQESQVTQESKENRESQEPQQPRKVMKPHGHGHRRSWSIVVSKAGDWTADTIQNPPAYLWKRAVLMRGVGYGMRVFKRIIIVTTGSGIGPCLGFLGDKNRPLIKVIWQTRTPVKTYGQGVMDLVHQMGPDPIIFDTSRDGRVDMLPTVRQQVTEFGAEAVFCISNPAMTKKVIYEFESQGIPAYGPIFDS</sequence>
<evidence type="ECO:0000313" key="4">
    <source>
        <dbReference type="Proteomes" id="UP000191285"/>
    </source>
</evidence>
<proteinExistence type="predicted"/>
<evidence type="ECO:0000256" key="1">
    <source>
        <dbReference type="SAM" id="MobiDB-lite"/>
    </source>
</evidence>
<keyword evidence="4" id="KW-1185">Reference proteome</keyword>
<keyword evidence="2" id="KW-0812">Transmembrane</keyword>
<feature type="transmembrane region" description="Helical" evidence="2">
    <location>
        <begin position="148"/>
        <end position="173"/>
    </location>
</feature>
<dbReference type="PANTHER" id="PTHR33927:SF3">
    <property type="entry name" value="INTEGRAL MEMBRANE PROTEIN TMPA"/>
    <property type="match status" value="1"/>
</dbReference>
<dbReference type="Proteomes" id="UP000191285">
    <property type="component" value="Unassembled WGS sequence"/>
</dbReference>
<dbReference type="GO" id="GO:0075306">
    <property type="term" value="P:regulation of conidium formation"/>
    <property type="evidence" value="ECO:0007669"/>
    <property type="project" value="TreeGrafter"/>
</dbReference>
<dbReference type="PANTHER" id="PTHR33927">
    <property type="entry name" value="TRANSMEMBRANE PROTEIN"/>
    <property type="match status" value="1"/>
</dbReference>
<protein>
    <recommendedName>
        <fullName evidence="5">Integral membrane protein TmpA</fullName>
    </recommendedName>
</protein>
<accession>A0A1V6T5Y4</accession>
<feature type="transmembrane region" description="Helical" evidence="2">
    <location>
        <begin position="268"/>
        <end position="286"/>
    </location>
</feature>
<organism evidence="3 4">
    <name type="scientific">Penicillium steckii</name>
    <dbReference type="NCBI Taxonomy" id="303698"/>
    <lineage>
        <taxon>Eukaryota</taxon>
        <taxon>Fungi</taxon>
        <taxon>Dikarya</taxon>
        <taxon>Ascomycota</taxon>
        <taxon>Pezizomycotina</taxon>
        <taxon>Eurotiomycetes</taxon>
        <taxon>Eurotiomycetidae</taxon>
        <taxon>Eurotiales</taxon>
        <taxon>Aspergillaceae</taxon>
        <taxon>Penicillium</taxon>
    </lineage>
</organism>
<name>A0A1V6T5Y4_9EURO</name>
<feature type="transmembrane region" description="Helical" evidence="2">
    <location>
        <begin position="227"/>
        <end position="248"/>
    </location>
</feature>
<feature type="transmembrane region" description="Helical" evidence="2">
    <location>
        <begin position="108"/>
        <end position="127"/>
    </location>
</feature>
<feature type="region of interest" description="Disordered" evidence="1">
    <location>
        <begin position="348"/>
        <end position="385"/>
    </location>
</feature>
<dbReference type="OrthoDB" id="3142841at2759"/>
<keyword evidence="2" id="KW-1133">Transmembrane helix</keyword>
<comment type="caution">
    <text evidence="3">The sequence shown here is derived from an EMBL/GenBank/DDBJ whole genome shotgun (WGS) entry which is preliminary data.</text>
</comment>
<feature type="transmembrane region" description="Helical" evidence="2">
    <location>
        <begin position="193"/>
        <end position="215"/>
    </location>
</feature>
<evidence type="ECO:0008006" key="5">
    <source>
        <dbReference type="Google" id="ProtNLM"/>
    </source>
</evidence>
<feature type="compositionally biased region" description="Basic residues" evidence="1">
    <location>
        <begin position="374"/>
        <end position="385"/>
    </location>
</feature>
<evidence type="ECO:0000313" key="3">
    <source>
        <dbReference type="EMBL" id="OQE21737.1"/>
    </source>
</evidence>
<gene>
    <name evidence="3" type="ORF">PENSTE_c011G04308</name>
</gene>
<dbReference type="EMBL" id="MLKD01000011">
    <property type="protein sequence ID" value="OQE21737.1"/>
    <property type="molecule type" value="Genomic_DNA"/>
</dbReference>
<dbReference type="GO" id="GO:0048315">
    <property type="term" value="P:conidium formation"/>
    <property type="evidence" value="ECO:0007669"/>
    <property type="project" value="TreeGrafter"/>
</dbReference>
<dbReference type="InterPro" id="IPR052979">
    <property type="entry name" value="Adenylate-forming_domain"/>
</dbReference>
<keyword evidence="2" id="KW-0472">Membrane</keyword>
<dbReference type="GO" id="GO:0005886">
    <property type="term" value="C:plasma membrane"/>
    <property type="evidence" value="ECO:0007669"/>
    <property type="project" value="TreeGrafter"/>
</dbReference>
<dbReference type="GO" id="GO:0043935">
    <property type="term" value="P:sexual sporulation resulting in formation of a cellular spore"/>
    <property type="evidence" value="ECO:0007669"/>
    <property type="project" value="TreeGrafter"/>
</dbReference>